<keyword evidence="4" id="KW-0547">Nucleotide-binding</keyword>
<name>A0ABW8CFY8_9ACTN</name>
<evidence type="ECO:0000313" key="5">
    <source>
        <dbReference type="Proteomes" id="UP001614394"/>
    </source>
</evidence>
<evidence type="ECO:0000259" key="3">
    <source>
        <dbReference type="Pfam" id="PF13581"/>
    </source>
</evidence>
<dbReference type="Pfam" id="PF13581">
    <property type="entry name" value="HATPase_c_2"/>
    <property type="match status" value="1"/>
</dbReference>
<evidence type="ECO:0000313" key="4">
    <source>
        <dbReference type="EMBL" id="MFI9105343.1"/>
    </source>
</evidence>
<dbReference type="RefSeq" id="WP_399656306.1">
    <property type="nucleotide sequence ID" value="NZ_JBITYG010000012.1"/>
</dbReference>
<proteinExistence type="predicted"/>
<keyword evidence="4" id="KW-0067">ATP-binding</keyword>
<keyword evidence="1" id="KW-0418">Kinase</keyword>
<dbReference type="SUPFAM" id="SSF55874">
    <property type="entry name" value="ATPase domain of HSP90 chaperone/DNA topoisomerase II/histidine kinase"/>
    <property type="match status" value="1"/>
</dbReference>
<keyword evidence="1" id="KW-0723">Serine/threonine-protein kinase</keyword>
<reference evidence="4 5" key="1">
    <citation type="submission" date="2024-10" db="EMBL/GenBank/DDBJ databases">
        <title>The Natural Products Discovery Center: Release of the First 8490 Sequenced Strains for Exploring Actinobacteria Biosynthetic Diversity.</title>
        <authorList>
            <person name="Kalkreuter E."/>
            <person name="Kautsar S.A."/>
            <person name="Yang D."/>
            <person name="Bader C.D."/>
            <person name="Teijaro C.N."/>
            <person name="Fluegel L."/>
            <person name="Davis C.M."/>
            <person name="Simpson J.R."/>
            <person name="Lauterbach L."/>
            <person name="Steele A.D."/>
            <person name="Gui C."/>
            <person name="Meng S."/>
            <person name="Li G."/>
            <person name="Viehrig K."/>
            <person name="Ye F."/>
            <person name="Su P."/>
            <person name="Kiefer A.F."/>
            <person name="Nichols A."/>
            <person name="Cepeda A.J."/>
            <person name="Yan W."/>
            <person name="Fan B."/>
            <person name="Jiang Y."/>
            <person name="Adhikari A."/>
            <person name="Zheng C.-J."/>
            <person name="Schuster L."/>
            <person name="Cowan T.M."/>
            <person name="Smanski M.J."/>
            <person name="Chevrette M.G."/>
            <person name="De Carvalho L.P.S."/>
            <person name="Shen B."/>
        </authorList>
    </citation>
    <scope>NUCLEOTIDE SEQUENCE [LARGE SCALE GENOMIC DNA]</scope>
    <source>
        <strain evidence="4 5">NPDC053399</strain>
    </source>
</reference>
<dbReference type="EMBL" id="JBITYG010000012">
    <property type="protein sequence ID" value="MFI9105343.1"/>
    <property type="molecule type" value="Genomic_DNA"/>
</dbReference>
<feature type="region of interest" description="Disordered" evidence="2">
    <location>
        <begin position="1"/>
        <end position="37"/>
    </location>
</feature>
<accession>A0ABW8CFY8</accession>
<dbReference type="PANTHER" id="PTHR35526">
    <property type="entry name" value="ANTI-SIGMA-F FACTOR RSBW-RELATED"/>
    <property type="match status" value="1"/>
</dbReference>
<protein>
    <submittedName>
        <fullName evidence="4">ATP-binding protein</fullName>
    </submittedName>
</protein>
<keyword evidence="1" id="KW-0808">Transferase</keyword>
<feature type="compositionally biased region" description="Gly residues" evidence="2">
    <location>
        <begin position="22"/>
        <end position="33"/>
    </location>
</feature>
<comment type="caution">
    <text evidence="4">The sequence shown here is derived from an EMBL/GenBank/DDBJ whole genome shotgun (WGS) entry which is preliminary data.</text>
</comment>
<dbReference type="CDD" id="cd16936">
    <property type="entry name" value="HATPase_RsbW-like"/>
    <property type="match status" value="1"/>
</dbReference>
<dbReference type="InterPro" id="IPR050267">
    <property type="entry name" value="Anti-sigma-factor_SerPK"/>
</dbReference>
<dbReference type="Gene3D" id="3.30.565.10">
    <property type="entry name" value="Histidine kinase-like ATPase, C-terminal domain"/>
    <property type="match status" value="1"/>
</dbReference>
<organism evidence="4 5">
    <name type="scientific">Streptomyces fildesensis</name>
    <dbReference type="NCBI Taxonomy" id="375757"/>
    <lineage>
        <taxon>Bacteria</taxon>
        <taxon>Bacillati</taxon>
        <taxon>Actinomycetota</taxon>
        <taxon>Actinomycetes</taxon>
        <taxon>Kitasatosporales</taxon>
        <taxon>Streptomycetaceae</taxon>
        <taxon>Streptomyces</taxon>
    </lineage>
</organism>
<dbReference type="GO" id="GO:0005524">
    <property type="term" value="F:ATP binding"/>
    <property type="evidence" value="ECO:0007669"/>
    <property type="project" value="UniProtKB-KW"/>
</dbReference>
<dbReference type="InterPro" id="IPR036890">
    <property type="entry name" value="HATPase_C_sf"/>
</dbReference>
<keyword evidence="5" id="KW-1185">Reference proteome</keyword>
<evidence type="ECO:0000256" key="2">
    <source>
        <dbReference type="SAM" id="MobiDB-lite"/>
    </source>
</evidence>
<dbReference type="InterPro" id="IPR003594">
    <property type="entry name" value="HATPase_dom"/>
</dbReference>
<gene>
    <name evidence="4" type="ORF">ACIGXA_33015</name>
</gene>
<dbReference type="PANTHER" id="PTHR35526:SF3">
    <property type="entry name" value="ANTI-SIGMA-F FACTOR RSBW"/>
    <property type="match status" value="1"/>
</dbReference>
<evidence type="ECO:0000256" key="1">
    <source>
        <dbReference type="ARBA" id="ARBA00022527"/>
    </source>
</evidence>
<dbReference type="Proteomes" id="UP001614394">
    <property type="component" value="Unassembled WGS sequence"/>
</dbReference>
<feature type="domain" description="Histidine kinase/HSP90-like ATPase" evidence="3">
    <location>
        <begin position="52"/>
        <end position="168"/>
    </location>
</feature>
<sequence length="179" mass="18505">MEVRGSVPPDPATAEVPVGPDDPGGPGASGGPGAPFAPPPYAGAWRFTAPAVDSSVPQVRHGVRDLITDRKVPVGDDLMAGILLIVSELVTNAVRHAALLSPQITIEVAVGPDWIRVGVEDNHPYRPKALEAEYGDTGGRGLLLVKAITAEAGGMCDVTHTDSGGKVIWALLPLPFTNP</sequence>